<dbReference type="EMBL" id="OZ075115">
    <property type="protein sequence ID" value="CAL5066608.1"/>
    <property type="molecule type" value="Genomic_DNA"/>
</dbReference>
<name>A0ABC9F1Q5_9POAL</name>
<dbReference type="PANTHER" id="PTHR31111:SF133">
    <property type="entry name" value="OS07G0196600 PROTEIN"/>
    <property type="match status" value="1"/>
</dbReference>
<dbReference type="Pfam" id="PF00646">
    <property type="entry name" value="F-box"/>
    <property type="match status" value="1"/>
</dbReference>
<dbReference type="InterPro" id="IPR036047">
    <property type="entry name" value="F-box-like_dom_sf"/>
</dbReference>
<sequence length="376" mass="42512">MSLPSPHSRASVRPLPLDALYEVLLRVPAKDLCRLRAVCRPWRALLSDLNFIAAHAARHPEPLIVAAHHSDGLAAGHHLFGIMDLSGRVIKRVVRPGQKEWVMTALLDVVCVLTTNDMSYLLFNLATGVVSALPHGFAEEHSRRPRDISDYRHLVAVGKVASTGEYKVLRVLDKYFEQEQLCEVFTLDGSSHARWRGKKASPDSLHPHPWNRVTINGIVYFLSHEIVKDQGNLSLRIASFDLETEEWRAILRAPLNVRYIPIGNLSMASLNGCLVVIHYIRHWPSMDLWFLKDFEKGLWAKQHSIPLKSGFLYEDIPVRPLLVLNDGRILYYEEQKLLRIYDPKTCTSTDVAEIGPYYEIGWYTGSLLSLPEGAGA</sequence>
<dbReference type="InterPro" id="IPR013187">
    <property type="entry name" value="F-box-assoc_dom_typ3"/>
</dbReference>
<dbReference type="NCBIfam" id="TIGR01640">
    <property type="entry name" value="F_box_assoc_1"/>
    <property type="match status" value="1"/>
</dbReference>
<dbReference type="Proteomes" id="UP001497457">
    <property type="component" value="Chromosome 5rd"/>
</dbReference>
<evidence type="ECO:0000313" key="2">
    <source>
        <dbReference type="EMBL" id="CAL5066608.1"/>
    </source>
</evidence>
<accession>A0ABC9F1Q5</accession>
<organism evidence="2 3">
    <name type="scientific">Urochloa decumbens</name>
    <dbReference type="NCBI Taxonomy" id="240449"/>
    <lineage>
        <taxon>Eukaryota</taxon>
        <taxon>Viridiplantae</taxon>
        <taxon>Streptophyta</taxon>
        <taxon>Embryophyta</taxon>
        <taxon>Tracheophyta</taxon>
        <taxon>Spermatophyta</taxon>
        <taxon>Magnoliopsida</taxon>
        <taxon>Liliopsida</taxon>
        <taxon>Poales</taxon>
        <taxon>Poaceae</taxon>
        <taxon>PACMAD clade</taxon>
        <taxon>Panicoideae</taxon>
        <taxon>Panicodae</taxon>
        <taxon>Paniceae</taxon>
        <taxon>Melinidinae</taxon>
        <taxon>Urochloa</taxon>
    </lineage>
</organism>
<feature type="domain" description="F-box" evidence="1">
    <location>
        <begin position="9"/>
        <end position="56"/>
    </location>
</feature>
<dbReference type="AlphaFoldDB" id="A0ABC9F1Q5"/>
<protein>
    <recommendedName>
        <fullName evidence="1">F-box domain-containing protein</fullName>
    </recommendedName>
</protein>
<keyword evidence="3" id="KW-1185">Reference proteome</keyword>
<reference evidence="3" key="1">
    <citation type="submission" date="2024-06" db="EMBL/GenBank/DDBJ databases">
        <authorList>
            <person name="Ryan C."/>
        </authorList>
    </citation>
    <scope>NUCLEOTIDE SEQUENCE [LARGE SCALE GENOMIC DNA]</scope>
</reference>
<dbReference type="Gene3D" id="1.20.1280.50">
    <property type="match status" value="1"/>
</dbReference>
<dbReference type="SUPFAM" id="SSF81383">
    <property type="entry name" value="F-box domain"/>
    <property type="match status" value="1"/>
</dbReference>
<dbReference type="InterPro" id="IPR017451">
    <property type="entry name" value="F-box-assoc_interact_dom"/>
</dbReference>
<dbReference type="SMART" id="SM00256">
    <property type="entry name" value="FBOX"/>
    <property type="match status" value="1"/>
</dbReference>
<dbReference type="InterPro" id="IPR001810">
    <property type="entry name" value="F-box_dom"/>
</dbReference>
<evidence type="ECO:0000259" key="1">
    <source>
        <dbReference type="PROSITE" id="PS50181"/>
    </source>
</evidence>
<reference evidence="2 3" key="2">
    <citation type="submission" date="2024-10" db="EMBL/GenBank/DDBJ databases">
        <authorList>
            <person name="Ryan C."/>
        </authorList>
    </citation>
    <scope>NUCLEOTIDE SEQUENCE [LARGE SCALE GENOMIC DNA]</scope>
</reference>
<evidence type="ECO:0000313" key="3">
    <source>
        <dbReference type="Proteomes" id="UP001497457"/>
    </source>
</evidence>
<proteinExistence type="predicted"/>
<dbReference type="Pfam" id="PF08268">
    <property type="entry name" value="FBA_3"/>
    <property type="match status" value="1"/>
</dbReference>
<dbReference type="CDD" id="cd22157">
    <property type="entry name" value="F-box_AtFBW1-like"/>
    <property type="match status" value="1"/>
</dbReference>
<gene>
    <name evidence="2" type="ORF">URODEC1_LOCUS100533</name>
</gene>
<dbReference type="PROSITE" id="PS50181">
    <property type="entry name" value="FBOX"/>
    <property type="match status" value="1"/>
</dbReference>
<dbReference type="PANTHER" id="PTHR31111">
    <property type="entry name" value="BNAA05G37150D PROTEIN-RELATED"/>
    <property type="match status" value="1"/>
</dbReference>